<gene>
    <name evidence="1" type="ORF">LCGC14_1609840</name>
</gene>
<organism evidence="1">
    <name type="scientific">marine sediment metagenome</name>
    <dbReference type="NCBI Taxonomy" id="412755"/>
    <lineage>
        <taxon>unclassified sequences</taxon>
        <taxon>metagenomes</taxon>
        <taxon>ecological metagenomes</taxon>
    </lineage>
</organism>
<comment type="caution">
    <text evidence="1">The sequence shown here is derived from an EMBL/GenBank/DDBJ whole genome shotgun (WGS) entry which is preliminary data.</text>
</comment>
<protein>
    <submittedName>
        <fullName evidence="1">Uncharacterized protein</fullName>
    </submittedName>
</protein>
<name>A0A0F9I8X1_9ZZZZ</name>
<sequence length="81" mass="9299">MAKQEPNKALKCYLDTFGKPEGQKVLKDLINAFDFGTSETRTVIDFIKERMMAACGSNRKAYANIMYEVDQLIIEYNLEEP</sequence>
<dbReference type="EMBL" id="LAZR01013018">
    <property type="protein sequence ID" value="KKM23967.1"/>
    <property type="molecule type" value="Genomic_DNA"/>
</dbReference>
<evidence type="ECO:0000313" key="1">
    <source>
        <dbReference type="EMBL" id="KKM23967.1"/>
    </source>
</evidence>
<dbReference type="AlphaFoldDB" id="A0A0F9I8X1"/>
<reference evidence="1" key="1">
    <citation type="journal article" date="2015" name="Nature">
        <title>Complex archaea that bridge the gap between prokaryotes and eukaryotes.</title>
        <authorList>
            <person name="Spang A."/>
            <person name="Saw J.H."/>
            <person name="Jorgensen S.L."/>
            <person name="Zaremba-Niedzwiedzka K."/>
            <person name="Martijn J."/>
            <person name="Lind A.E."/>
            <person name="van Eijk R."/>
            <person name="Schleper C."/>
            <person name="Guy L."/>
            <person name="Ettema T.J."/>
        </authorList>
    </citation>
    <scope>NUCLEOTIDE SEQUENCE</scope>
</reference>
<accession>A0A0F9I8X1</accession>
<proteinExistence type="predicted"/>